<dbReference type="AlphaFoldDB" id="A0A4D6HAF3"/>
<dbReference type="KEGG" id="hsn:DV733_01760"/>
<sequence length="222" mass="25301">MSIVAVLRLHGNLILFEEAFDVDHGVEATFEDFHYVSDREGNTRYVFFWWCSGDDLDAFDAALGADDSVAERYVVAEIGEKALYHVRTRSFPPEQPLVFPLFRELDVTTIKASRDADGLHLRARCPGRDSLSAFRRSARDICDYVDVERLYVERGLETGRQTLTDRQREALALAHEHGYFETPSRTTLEDLSEDFGVTPQTLSRHIRDGVEKLVEDAITDDI</sequence>
<keyword evidence="6" id="KW-1185">Reference proteome</keyword>
<dbReference type="InterPro" id="IPR007050">
    <property type="entry name" value="HTH_bacterioopsin"/>
</dbReference>
<feature type="domain" description="HTH bat-type" evidence="3">
    <location>
        <begin position="163"/>
        <end position="215"/>
    </location>
</feature>
<evidence type="ECO:0000256" key="2">
    <source>
        <dbReference type="ARBA" id="ARBA00023163"/>
    </source>
</evidence>
<accession>A0A4D6HAF3</accession>
<evidence type="ECO:0000313" key="6">
    <source>
        <dbReference type="Proteomes" id="UP000296706"/>
    </source>
</evidence>
<feature type="domain" description="Bacterioopsin transcriptional activator GAF and HTH associated" evidence="4">
    <location>
        <begin position="33"/>
        <end position="147"/>
    </location>
</feature>
<dbReference type="Proteomes" id="UP000296706">
    <property type="component" value="Chromosome"/>
</dbReference>
<keyword evidence="1" id="KW-0805">Transcription regulation</keyword>
<name>A0A4D6HAF3_9EURY</name>
<dbReference type="Pfam" id="PF04967">
    <property type="entry name" value="HTH_10"/>
    <property type="match status" value="1"/>
</dbReference>
<evidence type="ECO:0000259" key="4">
    <source>
        <dbReference type="Pfam" id="PF15915"/>
    </source>
</evidence>
<organism evidence="5 6">
    <name type="scientific">Halapricum salinum</name>
    <dbReference type="NCBI Taxonomy" id="1457250"/>
    <lineage>
        <taxon>Archaea</taxon>
        <taxon>Methanobacteriati</taxon>
        <taxon>Methanobacteriota</taxon>
        <taxon>Stenosarchaea group</taxon>
        <taxon>Halobacteria</taxon>
        <taxon>Halobacteriales</taxon>
        <taxon>Haloarculaceae</taxon>
        <taxon>Halapricum</taxon>
    </lineage>
</organism>
<protein>
    <submittedName>
        <fullName evidence="5">Helix-turn-helix domain-containing protein</fullName>
    </submittedName>
</protein>
<dbReference type="Pfam" id="PF15915">
    <property type="entry name" value="BAT"/>
    <property type="match status" value="1"/>
</dbReference>
<dbReference type="PANTHER" id="PTHR34236">
    <property type="entry name" value="DIMETHYL SULFOXIDE REDUCTASE TRANSCRIPTIONAL ACTIVATOR"/>
    <property type="match status" value="1"/>
</dbReference>
<dbReference type="STRING" id="1457250.GCA_000755225_02648"/>
<dbReference type="InterPro" id="IPR031803">
    <property type="entry name" value="BAT_GAF/HTH-assoc"/>
</dbReference>
<reference evidence="5 6" key="1">
    <citation type="journal article" date="2019" name="Nat. Commun.">
        <title>A new type of DNA phosphorothioation-based antiviral system in archaea.</title>
        <authorList>
            <person name="Xiong L."/>
            <person name="Liu S."/>
            <person name="Chen S."/>
            <person name="Xiao Y."/>
            <person name="Zhu B."/>
            <person name="Gao Y."/>
            <person name="Zhang Y."/>
            <person name="Chen B."/>
            <person name="Luo J."/>
            <person name="Deng Z."/>
            <person name="Chen X."/>
            <person name="Wang L."/>
            <person name="Chen S."/>
        </authorList>
    </citation>
    <scope>NUCLEOTIDE SEQUENCE [LARGE SCALE GENOMIC DNA]</scope>
    <source>
        <strain evidence="5 6">CBA1105</strain>
    </source>
</reference>
<evidence type="ECO:0000256" key="1">
    <source>
        <dbReference type="ARBA" id="ARBA00023015"/>
    </source>
</evidence>
<dbReference type="EMBL" id="CP031310">
    <property type="protein sequence ID" value="QCC50022.1"/>
    <property type="molecule type" value="Genomic_DNA"/>
</dbReference>
<proteinExistence type="predicted"/>
<dbReference type="PANTHER" id="PTHR34236:SF1">
    <property type="entry name" value="DIMETHYL SULFOXIDE REDUCTASE TRANSCRIPTIONAL ACTIVATOR"/>
    <property type="match status" value="1"/>
</dbReference>
<gene>
    <name evidence="5" type="ORF">DV733_01760</name>
</gene>
<dbReference type="GeneID" id="39846554"/>
<keyword evidence="2" id="KW-0804">Transcription</keyword>
<dbReference type="RefSeq" id="WP_049993467.1">
    <property type="nucleotide sequence ID" value="NZ_CP031310.1"/>
</dbReference>
<evidence type="ECO:0000259" key="3">
    <source>
        <dbReference type="Pfam" id="PF04967"/>
    </source>
</evidence>
<dbReference type="OrthoDB" id="202021at2157"/>
<evidence type="ECO:0000313" key="5">
    <source>
        <dbReference type="EMBL" id="QCC50022.1"/>
    </source>
</evidence>